<proteinExistence type="predicted"/>
<name>A0A084VK92_ANOSI</name>
<feature type="region of interest" description="Disordered" evidence="1">
    <location>
        <begin position="1"/>
        <end position="22"/>
    </location>
</feature>
<gene>
    <name evidence="2" type="ORF">ZHAS_00005750</name>
</gene>
<evidence type="ECO:0000313" key="2">
    <source>
        <dbReference type="EMBL" id="KFB38386.1"/>
    </source>
</evidence>
<evidence type="ECO:0000256" key="1">
    <source>
        <dbReference type="SAM" id="MobiDB-lite"/>
    </source>
</evidence>
<dbReference type="EMBL" id="ATLV01014160">
    <property type="status" value="NOT_ANNOTATED_CDS"/>
    <property type="molecule type" value="Genomic_DNA"/>
</dbReference>
<reference evidence="3" key="2">
    <citation type="submission" date="2020-05" db="UniProtKB">
        <authorList>
            <consortium name="EnsemblMetazoa"/>
        </authorList>
    </citation>
    <scope>IDENTIFICATION</scope>
</reference>
<keyword evidence="4" id="KW-1185">Reference proteome</keyword>
<organism evidence="2">
    <name type="scientific">Anopheles sinensis</name>
    <name type="common">Mosquito</name>
    <dbReference type="NCBI Taxonomy" id="74873"/>
    <lineage>
        <taxon>Eukaryota</taxon>
        <taxon>Metazoa</taxon>
        <taxon>Ecdysozoa</taxon>
        <taxon>Arthropoda</taxon>
        <taxon>Hexapoda</taxon>
        <taxon>Insecta</taxon>
        <taxon>Pterygota</taxon>
        <taxon>Neoptera</taxon>
        <taxon>Endopterygota</taxon>
        <taxon>Diptera</taxon>
        <taxon>Nematocera</taxon>
        <taxon>Culicoidea</taxon>
        <taxon>Culicidae</taxon>
        <taxon>Anophelinae</taxon>
        <taxon>Anopheles</taxon>
    </lineage>
</organism>
<sequence>MRLIAGSGVEHRAQPWHPGVGTPVTSGRAGCIITNPVTHLTLSDVASSQDGQTDTFLRSSISGVEGNELVGHRLEGTFGPIVTGLEGCLGGGEEKVKMETQIWTTVLNTSSISAKERNERERRFISTDTQ</sequence>
<accession>A0A084VK92</accession>
<dbReference type="VEuPathDB" id="VectorBase:ASIC005750"/>
<dbReference type="AlphaFoldDB" id="A0A084VK92"/>
<dbReference type="Proteomes" id="UP000030765">
    <property type="component" value="Unassembled WGS sequence"/>
</dbReference>
<reference evidence="2 4" key="1">
    <citation type="journal article" date="2014" name="BMC Genomics">
        <title>Genome sequence of Anopheles sinensis provides insight into genetics basis of mosquito competence for malaria parasites.</title>
        <authorList>
            <person name="Zhou D."/>
            <person name="Zhang D."/>
            <person name="Ding G."/>
            <person name="Shi L."/>
            <person name="Hou Q."/>
            <person name="Ye Y."/>
            <person name="Xu Y."/>
            <person name="Zhou H."/>
            <person name="Xiong C."/>
            <person name="Li S."/>
            <person name="Yu J."/>
            <person name="Hong S."/>
            <person name="Yu X."/>
            <person name="Zou P."/>
            <person name="Chen C."/>
            <person name="Chang X."/>
            <person name="Wang W."/>
            <person name="Lv Y."/>
            <person name="Sun Y."/>
            <person name="Ma L."/>
            <person name="Shen B."/>
            <person name="Zhu C."/>
        </authorList>
    </citation>
    <scope>NUCLEOTIDE SEQUENCE [LARGE SCALE GENOMIC DNA]</scope>
</reference>
<evidence type="ECO:0000313" key="4">
    <source>
        <dbReference type="Proteomes" id="UP000030765"/>
    </source>
</evidence>
<protein>
    <submittedName>
        <fullName evidence="2 3">MltA-interacting MipA</fullName>
    </submittedName>
</protein>
<dbReference type="EMBL" id="KE524946">
    <property type="protein sequence ID" value="KFB38386.1"/>
    <property type="molecule type" value="Genomic_DNA"/>
</dbReference>
<evidence type="ECO:0000313" key="3">
    <source>
        <dbReference type="EnsemblMetazoa" id="ASIC005750-PA"/>
    </source>
</evidence>
<dbReference type="EnsemblMetazoa" id="ASIC005750-RA">
    <property type="protein sequence ID" value="ASIC005750-PA"/>
    <property type="gene ID" value="ASIC005750"/>
</dbReference>